<dbReference type="PANTHER" id="PTHR48090:SF7">
    <property type="entry name" value="RFBJ PROTEIN"/>
    <property type="match status" value="1"/>
</dbReference>
<sequence>MASSESMIINDTLSHYQNNFQSNYGLYKFSQSKKSNRISIILPCFNEAKTVLSVIRKINSLSLENYEIIVVDDASTDQSPELLKNLDNVFIFKHKSNQGYGKTLLDGIFLSTGDIIITLDSDGQHDPRDIPQLCKPVIDGSADFVIGSRYQGKYCYSLPFMNRIGEAFIEIIIKIFFNESIQNNQGGFRVFHRNSLSIFEDIKFHGMAFTTELIMKAKMQKLRIKSLPIHLFGRIEGKSRVKKIPLFMTLLHSFLYYILEYHKKKYPIIKKS</sequence>
<reference evidence="2" key="1">
    <citation type="submission" date="2022-09" db="EMBL/GenBank/DDBJ databases">
        <title>Actin cytoskeleton and complex cell architecture in an #Asgard archaeon.</title>
        <authorList>
            <person name="Ponce Toledo R.I."/>
            <person name="Schleper C."/>
            <person name="Rodrigues Oliveira T."/>
            <person name="Wollweber F."/>
            <person name="Xu J."/>
            <person name="Rittmann S."/>
            <person name="Klingl A."/>
            <person name="Pilhofer M."/>
        </authorList>
    </citation>
    <scope>NUCLEOTIDE SEQUENCE</scope>
    <source>
        <strain evidence="2">B-35</strain>
    </source>
</reference>
<dbReference type="InterPro" id="IPR001173">
    <property type="entry name" value="Glyco_trans_2-like"/>
</dbReference>
<organism evidence="2 3">
    <name type="scientific">Candidatus Lokiarchaeum ossiferum</name>
    <dbReference type="NCBI Taxonomy" id="2951803"/>
    <lineage>
        <taxon>Archaea</taxon>
        <taxon>Promethearchaeati</taxon>
        <taxon>Promethearchaeota</taxon>
        <taxon>Promethearchaeia</taxon>
        <taxon>Promethearchaeales</taxon>
        <taxon>Promethearchaeaceae</taxon>
        <taxon>Candidatus Lokiarchaeum</taxon>
    </lineage>
</organism>
<keyword evidence="2" id="KW-0328">Glycosyltransferase</keyword>
<keyword evidence="2" id="KW-0808">Transferase</keyword>
<evidence type="ECO:0000313" key="3">
    <source>
        <dbReference type="Proteomes" id="UP001208689"/>
    </source>
</evidence>
<dbReference type="EC" id="2.4.2.53" evidence="2"/>
<dbReference type="InterPro" id="IPR029044">
    <property type="entry name" value="Nucleotide-diphossugar_trans"/>
</dbReference>
<dbReference type="Pfam" id="PF00535">
    <property type="entry name" value="Glycos_transf_2"/>
    <property type="match status" value="1"/>
</dbReference>
<dbReference type="CDD" id="cd04179">
    <property type="entry name" value="DPM_DPG-synthase_like"/>
    <property type="match status" value="1"/>
</dbReference>
<gene>
    <name evidence="2" type="ORF">NEF87_004314</name>
</gene>
<dbReference type="GO" id="GO:0099621">
    <property type="term" value="F:undecaprenyl-phosphate 4-deoxy-4-formamido-L-arabinose transferase activity"/>
    <property type="evidence" value="ECO:0007669"/>
    <property type="project" value="UniProtKB-EC"/>
</dbReference>
<name>A0ABY6HZZ6_9ARCH</name>
<proteinExistence type="predicted"/>
<dbReference type="PANTHER" id="PTHR48090">
    <property type="entry name" value="UNDECAPRENYL-PHOSPHATE 4-DEOXY-4-FORMAMIDO-L-ARABINOSE TRANSFERASE-RELATED"/>
    <property type="match status" value="1"/>
</dbReference>
<feature type="domain" description="Glycosyltransferase 2-like" evidence="1">
    <location>
        <begin position="39"/>
        <end position="196"/>
    </location>
</feature>
<evidence type="ECO:0000313" key="2">
    <source>
        <dbReference type="EMBL" id="UYP48029.1"/>
    </source>
</evidence>
<protein>
    <submittedName>
        <fullName evidence="2">Undecaprenyl-phosphate 4-deoxy-4-formamido-L-arabinose transferase</fullName>
        <ecNumber evidence="2">2.4.2.53</ecNumber>
    </submittedName>
</protein>
<dbReference type="InterPro" id="IPR050256">
    <property type="entry name" value="Glycosyltransferase_2"/>
</dbReference>
<dbReference type="Gene3D" id="3.90.550.10">
    <property type="entry name" value="Spore Coat Polysaccharide Biosynthesis Protein SpsA, Chain A"/>
    <property type="match status" value="1"/>
</dbReference>
<keyword evidence="3" id="KW-1185">Reference proteome</keyword>
<evidence type="ECO:0000259" key="1">
    <source>
        <dbReference type="Pfam" id="PF00535"/>
    </source>
</evidence>
<dbReference type="SUPFAM" id="SSF53448">
    <property type="entry name" value="Nucleotide-diphospho-sugar transferases"/>
    <property type="match status" value="1"/>
</dbReference>
<dbReference type="Proteomes" id="UP001208689">
    <property type="component" value="Chromosome"/>
</dbReference>
<dbReference type="EMBL" id="CP104013">
    <property type="protein sequence ID" value="UYP48029.1"/>
    <property type="molecule type" value="Genomic_DNA"/>
</dbReference>
<accession>A0ABY6HZZ6</accession>